<keyword evidence="2" id="KW-1185">Reference proteome</keyword>
<organism evidence="1 2">
    <name type="scientific">Violaceomyces palustris</name>
    <dbReference type="NCBI Taxonomy" id="1673888"/>
    <lineage>
        <taxon>Eukaryota</taxon>
        <taxon>Fungi</taxon>
        <taxon>Dikarya</taxon>
        <taxon>Basidiomycota</taxon>
        <taxon>Ustilaginomycotina</taxon>
        <taxon>Ustilaginomycetes</taxon>
        <taxon>Violaceomycetales</taxon>
        <taxon>Violaceomycetaceae</taxon>
        <taxon>Violaceomyces</taxon>
    </lineage>
</organism>
<protein>
    <submittedName>
        <fullName evidence="1">Uncharacterized protein</fullName>
    </submittedName>
</protein>
<dbReference type="Proteomes" id="UP000245626">
    <property type="component" value="Unassembled WGS sequence"/>
</dbReference>
<gene>
    <name evidence="1" type="ORF">IE53DRAFT_367895</name>
</gene>
<sequence length="404" mass="43309">MVFQHSFWEERATVYAFRLLKVSQAHSSKTDPPCRPLPPAAAGGLPLTPPVAVAPPSSSIPLSSCGIAPETSQGWQHFDQPDLICRVHASAPPSTNGGSLVECSSGGLGGGLPGQSVASNDSSLSSVSAAYGEQSDLAAVSTTPTKGSRRKLSLTVEWRRDGAGVGGQASADWNSIILETIDLVGLSTSVNDLSLKTQSGQVSKTEPPIKAVYRDQLVGLRYQRKDGKWHRLQMKFSSLSDCQLFLGLIQSDCHVFHDKRRLDRGKENLAIPLRATTTNHHQPSFQNKSDPVCTLGSDRSSQYSVGNAMVKLWTQQPCSSSQAPSENTQGGGGDGKASIMNYERRPISLQPLLGRDQALGGGGERMEPGWQEASLACKSASVDPRFDGIFEEILESCEMFDLVL</sequence>
<evidence type="ECO:0000313" key="2">
    <source>
        <dbReference type="Proteomes" id="UP000245626"/>
    </source>
</evidence>
<evidence type="ECO:0000313" key="1">
    <source>
        <dbReference type="EMBL" id="PWN51640.1"/>
    </source>
</evidence>
<dbReference type="EMBL" id="KZ819828">
    <property type="protein sequence ID" value="PWN51640.1"/>
    <property type="molecule type" value="Genomic_DNA"/>
</dbReference>
<proteinExistence type="predicted"/>
<accession>A0ACD0P0M1</accession>
<name>A0ACD0P0M1_9BASI</name>
<reference evidence="1 2" key="1">
    <citation type="journal article" date="2018" name="Mol. Biol. Evol.">
        <title>Broad Genomic Sampling Reveals a Smut Pathogenic Ancestry of the Fungal Clade Ustilaginomycotina.</title>
        <authorList>
            <person name="Kijpornyongpan T."/>
            <person name="Mondo S.J."/>
            <person name="Barry K."/>
            <person name="Sandor L."/>
            <person name="Lee J."/>
            <person name="Lipzen A."/>
            <person name="Pangilinan J."/>
            <person name="LaButti K."/>
            <person name="Hainaut M."/>
            <person name="Henrissat B."/>
            <person name="Grigoriev I.V."/>
            <person name="Spatafora J.W."/>
            <person name="Aime M.C."/>
        </authorList>
    </citation>
    <scope>NUCLEOTIDE SEQUENCE [LARGE SCALE GENOMIC DNA]</scope>
    <source>
        <strain evidence="1 2">SA 807</strain>
    </source>
</reference>